<keyword evidence="9" id="KW-1185">Reference proteome</keyword>
<keyword evidence="4" id="KW-0067">ATP-binding</keyword>
<protein>
    <recommendedName>
        <fullName evidence="7">AAA+ ATPase domain-containing protein</fullName>
    </recommendedName>
</protein>
<feature type="compositionally biased region" description="Acidic residues" evidence="6">
    <location>
        <begin position="1470"/>
        <end position="1481"/>
    </location>
</feature>
<dbReference type="InterPro" id="IPR050905">
    <property type="entry name" value="Plant_NBS-LRR"/>
</dbReference>
<dbReference type="Gene3D" id="1.10.8.430">
    <property type="entry name" value="Helical domain of apoptotic protease-activating factors"/>
    <property type="match status" value="1"/>
</dbReference>
<evidence type="ECO:0000256" key="6">
    <source>
        <dbReference type="SAM" id="MobiDB-lite"/>
    </source>
</evidence>
<feature type="domain" description="AAA+ ATPase" evidence="7">
    <location>
        <begin position="182"/>
        <end position="321"/>
    </location>
</feature>
<sequence length="1620" mass="183197">MEAFISIAGALASKAAEYTVNPTAQQLGYLFKAKTKFQNLRTKVQDLKDAKERVQQSVDTANRNGEEIFDDVQRWLTVVNEKISEQAVTQLQEDEEKATKRCFAGFCLDFKSRYNLSKKADKEANAISELLTKKNAFNLVNTVHYLPAVVVRDVIRPVKNYEAFESRSGAFDEVMTALKNDTVSIIGVYGMGGVGKTTLVKEVAAQAKENLSFDEVLFVAVTQTPNTVNLQNEIANQLGLQLEKDPSEHVRAARICDRMKKAKKILVILDDLWKEQEVDVLGIPSADQHKGCKILMTSRSLEVLKMMDSRHNISIETLKEDEARNLFNKMAGQTAERFDLQSIAVEIAKKCAGLPIAIATIAKALKPKENLYEWEDALRQLNNPSERNFEDIPGGAYSTIELSYKFLEVKELRPMFLLCSIMGHNVVVEDLLRYVIGLGFISNVNTIKESRDRVQTLVNNLKASSLLLEGNHPNHFDMHDVVRDVAQSIASRDLHWLALFKDCPDEEKMIESQLISLQNVEVSELLPHELDCPNLQYFSIGMKNYSPLKIAINFFERMRRLKVLEFNKINFTSLPSSIGSLKTLCTLRLRNCGLEDIAIIGELRNLKILDLRGSKITVLPKKIGQLTRLKLLDLSDCDDLEIISPNVLSKLSRLEELYLYGSFDKWEPEGIENPGSNGSLVELQHLSCLTTLEVHIPNVEVIPKENLFFEKLERYKISIGDEKWYSYFDSGMETSQMLKLKVNKNIHLVDGIKYLLGKTQSLYLDGMEDVGDMQILYHPNVESFGQLRFMKVKNCNMLENLFSFSVVKRLRQLEELEVSDCENITNLIVEKEEVDENDILEFNKLRILKLNKLNRFSGSWCSAITLQSSTCLFDKKVNFPVLEKLEIGFMDNLERLWADQLVEHSFSKLTSFYLRDCPKLMNVFPLSMLTRLQRLHLLSIQRCESVEEIIYEEGGSSSGMPSLSPQFIQSFQFPNLTYLTLEHLPNLKSIHHNKMLTINWPSLKNMPVGGCEKVEIMFANSGETSSEQPLFWVDEVNFPVLEELIIESMGNLERLWADQLVEHSFSKLTSISLRDCPKLLNVIPLSMLTRLQRLERLEIWRCESVEEIIYEKGGSSSSSSSNRMPSLSPQFIQSFEFPNLTSLKLSSLPNLKSIHHNKMLIMNSPSLKEIYVRRCERVEIVFAKSGETSSEQPLFWVNESTFPNLQQLTLGCHCNSQLLSPYFPNLKLVRLEEYPKQVTVLPPYSLSNLQTLDIWGCSFKEMIFQSEEGGEEKPASLLLSQITQLRLHSLREMMHLWKEKEGFPNLRILHVSGCPKLKANLVPSSVSFRNLVTLTVQRCDGIIKLITHSTAKSLVQLKQMRIESCENVEEIIQGGDDDDDGISFPQLNCLELVLLPKLESFCSSDKYTFGFPSLETLVVSDCPKMKMFSQGHSNTPLLQKVRLDWREERLEGNLNSTIQEQHTMINEYGDSEEYEDSEEDENKPSTAVTAPSSAPALYGSSTGASSSSRFCFSSPAVATTSQSVLGNTNTAVATTSQSVLGNTNTGSVFGSSPAAVATTSQSVLGNTNTGSVFREKHIIIEECENFKEDQSKPSTSNTQNLKKEVENYAQDQDSYSTSST</sequence>
<dbReference type="PRINTS" id="PR00364">
    <property type="entry name" value="DISEASERSIST"/>
</dbReference>
<organism evidence="8 9">
    <name type="scientific">Hibiscus sabdariffa</name>
    <name type="common">roselle</name>
    <dbReference type="NCBI Taxonomy" id="183260"/>
    <lineage>
        <taxon>Eukaryota</taxon>
        <taxon>Viridiplantae</taxon>
        <taxon>Streptophyta</taxon>
        <taxon>Embryophyta</taxon>
        <taxon>Tracheophyta</taxon>
        <taxon>Spermatophyta</taxon>
        <taxon>Magnoliopsida</taxon>
        <taxon>eudicotyledons</taxon>
        <taxon>Gunneridae</taxon>
        <taxon>Pentapetalae</taxon>
        <taxon>rosids</taxon>
        <taxon>malvids</taxon>
        <taxon>Malvales</taxon>
        <taxon>Malvaceae</taxon>
        <taxon>Malvoideae</taxon>
        <taxon>Hibiscus</taxon>
    </lineage>
</organism>
<name>A0ABR2RTU8_9ROSI</name>
<dbReference type="Gene3D" id="3.40.50.300">
    <property type="entry name" value="P-loop containing nucleotide triphosphate hydrolases"/>
    <property type="match status" value="1"/>
</dbReference>
<dbReference type="Pfam" id="PF13855">
    <property type="entry name" value="LRR_8"/>
    <property type="match status" value="1"/>
</dbReference>
<accession>A0ABR2RTU8</accession>
<dbReference type="PANTHER" id="PTHR33463:SF149">
    <property type="entry name" value="NB-ARC DOMAIN-CONTAINING PROTEIN"/>
    <property type="match status" value="1"/>
</dbReference>
<evidence type="ECO:0000256" key="3">
    <source>
        <dbReference type="ARBA" id="ARBA00022821"/>
    </source>
</evidence>
<evidence type="ECO:0000256" key="4">
    <source>
        <dbReference type="ARBA" id="ARBA00022840"/>
    </source>
</evidence>
<keyword evidence="3" id="KW-0611">Plant defense</keyword>
<evidence type="ECO:0000313" key="9">
    <source>
        <dbReference type="Proteomes" id="UP001396334"/>
    </source>
</evidence>
<evidence type="ECO:0000256" key="1">
    <source>
        <dbReference type="ARBA" id="ARBA00008894"/>
    </source>
</evidence>
<evidence type="ECO:0000313" key="8">
    <source>
        <dbReference type="EMBL" id="KAK9016295.1"/>
    </source>
</evidence>
<dbReference type="InterPro" id="IPR001611">
    <property type="entry name" value="Leu-rich_rpt"/>
</dbReference>
<comment type="caution">
    <text evidence="8">The sequence shown here is derived from an EMBL/GenBank/DDBJ whole genome shotgun (WGS) entry which is preliminary data.</text>
</comment>
<dbReference type="PANTHER" id="PTHR33463">
    <property type="entry name" value="NB-ARC DOMAIN-CONTAINING PROTEIN-RELATED"/>
    <property type="match status" value="1"/>
</dbReference>
<dbReference type="Gene3D" id="3.80.10.10">
    <property type="entry name" value="Ribonuclease Inhibitor"/>
    <property type="match status" value="5"/>
</dbReference>
<dbReference type="SUPFAM" id="SSF52058">
    <property type="entry name" value="L domain-like"/>
    <property type="match status" value="2"/>
</dbReference>
<dbReference type="Proteomes" id="UP001396334">
    <property type="component" value="Unassembled WGS sequence"/>
</dbReference>
<dbReference type="InterPro" id="IPR027417">
    <property type="entry name" value="P-loop_NTPase"/>
</dbReference>
<dbReference type="InterPro" id="IPR002182">
    <property type="entry name" value="NB-ARC"/>
</dbReference>
<evidence type="ECO:0000259" key="7">
    <source>
        <dbReference type="SMART" id="SM00382"/>
    </source>
</evidence>
<dbReference type="SUPFAM" id="SSF52540">
    <property type="entry name" value="P-loop containing nucleoside triphosphate hydrolases"/>
    <property type="match status" value="1"/>
</dbReference>
<dbReference type="InterPro" id="IPR003593">
    <property type="entry name" value="AAA+_ATPase"/>
</dbReference>
<keyword evidence="5" id="KW-0175">Coiled coil</keyword>
<dbReference type="EMBL" id="JBBPBN010000020">
    <property type="protein sequence ID" value="KAK9016295.1"/>
    <property type="molecule type" value="Genomic_DNA"/>
</dbReference>
<dbReference type="InterPro" id="IPR032675">
    <property type="entry name" value="LRR_dom_sf"/>
</dbReference>
<feature type="coiled-coil region" evidence="5">
    <location>
        <begin position="30"/>
        <end position="64"/>
    </location>
</feature>
<reference evidence="8 9" key="1">
    <citation type="journal article" date="2024" name="G3 (Bethesda)">
        <title>Genome assembly of Hibiscus sabdariffa L. provides insights into metabolisms of medicinal natural products.</title>
        <authorList>
            <person name="Kim T."/>
        </authorList>
    </citation>
    <scope>NUCLEOTIDE SEQUENCE [LARGE SCALE GENOMIC DNA]</scope>
    <source>
        <strain evidence="8">TK-2024</strain>
        <tissue evidence="8">Old leaves</tissue>
    </source>
</reference>
<feature type="region of interest" description="Disordered" evidence="6">
    <location>
        <begin position="1584"/>
        <end position="1620"/>
    </location>
</feature>
<dbReference type="InterPro" id="IPR057135">
    <property type="entry name" value="At4g27190-like_LRR"/>
</dbReference>
<gene>
    <name evidence="8" type="ORF">V6N11_078797</name>
</gene>
<proteinExistence type="inferred from homology"/>
<evidence type="ECO:0000256" key="5">
    <source>
        <dbReference type="SAM" id="Coils"/>
    </source>
</evidence>
<comment type="similarity">
    <text evidence="1">Belongs to the disease resistance NB-LRR family.</text>
</comment>
<keyword evidence="2" id="KW-0547">Nucleotide-binding</keyword>
<dbReference type="Pfam" id="PF00931">
    <property type="entry name" value="NB-ARC"/>
    <property type="match status" value="1"/>
</dbReference>
<dbReference type="Pfam" id="PF23247">
    <property type="entry name" value="LRR_RPS2"/>
    <property type="match status" value="4"/>
</dbReference>
<feature type="region of interest" description="Disordered" evidence="6">
    <location>
        <begin position="1470"/>
        <end position="1500"/>
    </location>
</feature>
<feature type="compositionally biased region" description="Low complexity" evidence="6">
    <location>
        <begin position="1484"/>
        <end position="1500"/>
    </location>
</feature>
<dbReference type="SMART" id="SM00382">
    <property type="entry name" value="AAA"/>
    <property type="match status" value="1"/>
</dbReference>
<dbReference type="InterPro" id="IPR042197">
    <property type="entry name" value="Apaf_helical"/>
</dbReference>
<evidence type="ECO:0000256" key="2">
    <source>
        <dbReference type="ARBA" id="ARBA00022741"/>
    </source>
</evidence>
<feature type="compositionally biased region" description="Polar residues" evidence="6">
    <location>
        <begin position="1609"/>
        <end position="1620"/>
    </location>
</feature>